<dbReference type="InterPro" id="IPR004360">
    <property type="entry name" value="Glyas_Fos-R_dOase_dom"/>
</dbReference>
<dbReference type="Proteomes" id="UP000028725">
    <property type="component" value="Unassembled WGS sequence"/>
</dbReference>
<evidence type="ECO:0000313" key="3">
    <source>
        <dbReference type="Proteomes" id="UP000028725"/>
    </source>
</evidence>
<dbReference type="Gene3D" id="3.10.180.10">
    <property type="entry name" value="2,3-Dihydroxybiphenyl 1,2-Dioxygenase, domain 1"/>
    <property type="match status" value="1"/>
</dbReference>
<dbReference type="SUPFAM" id="SSF54593">
    <property type="entry name" value="Glyoxalase/Bleomycin resistance protein/Dihydroxybiphenyl dioxygenase"/>
    <property type="match status" value="1"/>
</dbReference>
<comment type="caution">
    <text evidence="2">The sequence shown here is derived from an EMBL/GenBank/DDBJ whole genome shotgun (WGS) entry which is preliminary data.</text>
</comment>
<dbReference type="STRING" id="394096.DB31_1930"/>
<dbReference type="Pfam" id="PF00903">
    <property type="entry name" value="Glyoxalase"/>
    <property type="match status" value="1"/>
</dbReference>
<name>A0A085WB49_9BACT</name>
<accession>A0A085WB49</accession>
<sequence length="138" mass="15358">MAANRTCKIFVNLPVKDLKKSIEFFTQLGFGFNAQFTDDTATSMILSEEAYVMLLTEARFKDFARKPLSDARTSTGGIFALSANSRADVDEVVKKAIAAGGKHAADPIDHGFMYGWSFYDLDGHHWEVVWMDPASIQK</sequence>
<evidence type="ECO:0000313" key="2">
    <source>
        <dbReference type="EMBL" id="KFE64912.1"/>
    </source>
</evidence>
<dbReference type="EMBL" id="JMCB01000013">
    <property type="protein sequence ID" value="KFE64912.1"/>
    <property type="molecule type" value="Genomic_DNA"/>
</dbReference>
<dbReference type="PROSITE" id="PS51819">
    <property type="entry name" value="VOC"/>
    <property type="match status" value="1"/>
</dbReference>
<evidence type="ECO:0000259" key="1">
    <source>
        <dbReference type="PROSITE" id="PS51819"/>
    </source>
</evidence>
<keyword evidence="3" id="KW-1185">Reference proteome</keyword>
<gene>
    <name evidence="2" type="ORF">DB31_1930</name>
</gene>
<dbReference type="RefSeq" id="WP_044193893.1">
    <property type="nucleotide sequence ID" value="NZ_JMCB01000013.1"/>
</dbReference>
<proteinExistence type="predicted"/>
<dbReference type="PATRIC" id="fig|394096.3.peg.6265"/>
<reference evidence="2 3" key="1">
    <citation type="submission" date="2014-04" db="EMBL/GenBank/DDBJ databases">
        <title>Genome assembly of Hyalangium minutum DSM 14724.</title>
        <authorList>
            <person name="Sharma G."/>
            <person name="Subramanian S."/>
        </authorList>
    </citation>
    <scope>NUCLEOTIDE SEQUENCE [LARGE SCALE GENOMIC DNA]</scope>
    <source>
        <strain evidence="2 3">DSM 14724</strain>
    </source>
</reference>
<dbReference type="InterPro" id="IPR037523">
    <property type="entry name" value="VOC_core"/>
</dbReference>
<dbReference type="PANTHER" id="PTHR36503">
    <property type="entry name" value="BLR2520 PROTEIN"/>
    <property type="match status" value="1"/>
</dbReference>
<feature type="domain" description="VOC" evidence="1">
    <location>
        <begin position="6"/>
        <end position="131"/>
    </location>
</feature>
<organism evidence="2 3">
    <name type="scientific">Hyalangium minutum</name>
    <dbReference type="NCBI Taxonomy" id="394096"/>
    <lineage>
        <taxon>Bacteria</taxon>
        <taxon>Pseudomonadati</taxon>
        <taxon>Myxococcota</taxon>
        <taxon>Myxococcia</taxon>
        <taxon>Myxococcales</taxon>
        <taxon>Cystobacterineae</taxon>
        <taxon>Archangiaceae</taxon>
        <taxon>Hyalangium</taxon>
    </lineage>
</organism>
<dbReference type="OrthoDB" id="4265398at2"/>
<dbReference type="AlphaFoldDB" id="A0A085WB49"/>
<dbReference type="InterPro" id="IPR029068">
    <property type="entry name" value="Glyas_Bleomycin-R_OHBP_Dase"/>
</dbReference>
<dbReference type="PANTHER" id="PTHR36503:SF2">
    <property type="entry name" value="BLR2408 PROTEIN"/>
    <property type="match status" value="1"/>
</dbReference>
<protein>
    <submittedName>
        <fullName evidence="2">Glyoxalase family protein</fullName>
    </submittedName>
</protein>